<dbReference type="Proteomes" id="UP000503018">
    <property type="component" value="Chromosome"/>
</dbReference>
<dbReference type="RefSeq" id="WP_169945366.1">
    <property type="nucleotide sequence ID" value="NZ_CP053015.1"/>
</dbReference>
<proteinExistence type="predicted"/>
<name>A0A6M4AW72_9SPHN</name>
<keyword evidence="2" id="KW-1185">Reference proteome</keyword>
<evidence type="ECO:0000313" key="2">
    <source>
        <dbReference type="Proteomes" id="UP000503018"/>
    </source>
</evidence>
<protein>
    <submittedName>
        <fullName evidence="1">Uncharacterized protein</fullName>
    </submittedName>
</protein>
<dbReference type="KEGG" id="slan:GV829_07290"/>
<sequence>MDMYHNRQWVVMVRYKDEPGAGIAKQIITASSEIEALAMARGIYGNLLVPNAVVPAGSQTCLSSLG</sequence>
<dbReference type="AlphaFoldDB" id="A0A6M4AW72"/>
<evidence type="ECO:0000313" key="1">
    <source>
        <dbReference type="EMBL" id="QJQ32279.1"/>
    </source>
</evidence>
<reference evidence="1 2" key="1">
    <citation type="submission" date="2020-01" db="EMBL/GenBank/DDBJ databases">
        <title>Sphingomonas sp. strain CSW-10.</title>
        <authorList>
            <person name="Chen W.-M."/>
        </authorList>
    </citation>
    <scope>NUCLEOTIDE SEQUENCE [LARGE SCALE GENOMIC DNA]</scope>
    <source>
        <strain evidence="1 2">CSW-10</strain>
    </source>
</reference>
<dbReference type="EMBL" id="CP053015">
    <property type="protein sequence ID" value="QJQ32279.1"/>
    <property type="molecule type" value="Genomic_DNA"/>
</dbReference>
<organism evidence="1 2">
    <name type="scientific">Sphingomonas lacunae</name>
    <dbReference type="NCBI Taxonomy" id="2698828"/>
    <lineage>
        <taxon>Bacteria</taxon>
        <taxon>Pseudomonadati</taxon>
        <taxon>Pseudomonadota</taxon>
        <taxon>Alphaproteobacteria</taxon>
        <taxon>Sphingomonadales</taxon>
        <taxon>Sphingomonadaceae</taxon>
        <taxon>Sphingomonas</taxon>
    </lineage>
</organism>
<gene>
    <name evidence="1" type="ORF">GV829_07290</name>
</gene>
<accession>A0A6M4AW72</accession>